<dbReference type="Gene3D" id="3.10.20.90">
    <property type="entry name" value="Phosphatidylinositol 3-kinase Catalytic Subunit, Chain A, domain 1"/>
    <property type="match status" value="1"/>
</dbReference>
<dbReference type="GO" id="GO:0051537">
    <property type="term" value="F:2 iron, 2 sulfur cluster binding"/>
    <property type="evidence" value="ECO:0007669"/>
    <property type="project" value="InterPro"/>
</dbReference>
<dbReference type="Pfam" id="PF01722">
    <property type="entry name" value="BolA"/>
    <property type="match status" value="1"/>
</dbReference>
<evidence type="ECO:0000313" key="4">
    <source>
        <dbReference type="Proteomes" id="UP000193922"/>
    </source>
</evidence>
<gene>
    <name evidence="3" type="ORF">DL89DRAFT_293223</name>
</gene>
<sequence length="72" mass="7833">MTSADDIKNKLMAELPATHVEVLDVSGGCGSMFQAIVVSEAFDGKSRLQRQRLVNEKNYSPSQYEAAQAQTA</sequence>
<dbReference type="AlphaFoldDB" id="A0A1Y1W7T1"/>
<dbReference type="InterPro" id="IPR002634">
    <property type="entry name" value="BolA"/>
</dbReference>
<dbReference type="InterPro" id="IPR045115">
    <property type="entry name" value="BOL2"/>
</dbReference>
<feature type="compositionally biased region" description="Polar residues" evidence="2">
    <location>
        <begin position="57"/>
        <end position="72"/>
    </location>
</feature>
<evidence type="ECO:0000313" key="3">
    <source>
        <dbReference type="EMBL" id="ORX69600.1"/>
    </source>
</evidence>
<dbReference type="STRING" id="61395.A0A1Y1W7T1"/>
<feature type="region of interest" description="Disordered" evidence="2">
    <location>
        <begin position="53"/>
        <end position="72"/>
    </location>
</feature>
<dbReference type="PANTHER" id="PTHR12735:SF27">
    <property type="entry name" value="BOLA-LIKE PROTEIN 2"/>
    <property type="match status" value="1"/>
</dbReference>
<keyword evidence="4" id="KW-1185">Reference proteome</keyword>
<dbReference type="SUPFAM" id="SSF82657">
    <property type="entry name" value="BolA-like"/>
    <property type="match status" value="1"/>
</dbReference>
<dbReference type="InterPro" id="IPR036065">
    <property type="entry name" value="BolA-like_sf"/>
</dbReference>
<name>A0A1Y1W7T1_9FUNG</name>
<organism evidence="3 4">
    <name type="scientific">Linderina pennispora</name>
    <dbReference type="NCBI Taxonomy" id="61395"/>
    <lineage>
        <taxon>Eukaryota</taxon>
        <taxon>Fungi</taxon>
        <taxon>Fungi incertae sedis</taxon>
        <taxon>Zoopagomycota</taxon>
        <taxon>Kickxellomycotina</taxon>
        <taxon>Kickxellomycetes</taxon>
        <taxon>Kickxellales</taxon>
        <taxon>Kickxellaceae</taxon>
        <taxon>Linderina</taxon>
    </lineage>
</organism>
<dbReference type="GeneID" id="63807019"/>
<dbReference type="RefSeq" id="XP_040743288.1">
    <property type="nucleotide sequence ID" value="XM_040890371.1"/>
</dbReference>
<comment type="similarity">
    <text evidence="1">Belongs to the BolA/IbaG family.</text>
</comment>
<dbReference type="PANTHER" id="PTHR12735">
    <property type="entry name" value="BOLA-LIKE PROTEIN-RELATED"/>
    <property type="match status" value="1"/>
</dbReference>
<evidence type="ECO:0000256" key="1">
    <source>
        <dbReference type="RuleBase" id="RU003860"/>
    </source>
</evidence>
<dbReference type="GO" id="GO:0051604">
    <property type="term" value="P:protein maturation"/>
    <property type="evidence" value="ECO:0007669"/>
    <property type="project" value="InterPro"/>
</dbReference>
<dbReference type="GO" id="GO:0005829">
    <property type="term" value="C:cytosol"/>
    <property type="evidence" value="ECO:0007669"/>
    <property type="project" value="TreeGrafter"/>
</dbReference>
<comment type="caution">
    <text evidence="3">The sequence shown here is derived from an EMBL/GenBank/DDBJ whole genome shotgun (WGS) entry which is preliminary data.</text>
</comment>
<dbReference type="Proteomes" id="UP000193922">
    <property type="component" value="Unassembled WGS sequence"/>
</dbReference>
<protein>
    <submittedName>
        <fullName evidence="3">Bola domain-containing protein</fullName>
    </submittedName>
</protein>
<dbReference type="GO" id="GO:0006879">
    <property type="term" value="P:intracellular iron ion homeostasis"/>
    <property type="evidence" value="ECO:0007669"/>
    <property type="project" value="InterPro"/>
</dbReference>
<proteinExistence type="inferred from homology"/>
<reference evidence="3 4" key="1">
    <citation type="submission" date="2016-07" db="EMBL/GenBank/DDBJ databases">
        <title>Pervasive Adenine N6-methylation of Active Genes in Fungi.</title>
        <authorList>
            <consortium name="DOE Joint Genome Institute"/>
            <person name="Mondo S.J."/>
            <person name="Dannebaum R.O."/>
            <person name="Kuo R.C."/>
            <person name="Labutti K."/>
            <person name="Haridas S."/>
            <person name="Kuo A."/>
            <person name="Salamov A."/>
            <person name="Ahrendt S.R."/>
            <person name="Lipzen A."/>
            <person name="Sullivan W."/>
            <person name="Andreopoulos W.B."/>
            <person name="Clum A."/>
            <person name="Lindquist E."/>
            <person name="Daum C."/>
            <person name="Ramamoorthy G.K."/>
            <person name="Gryganskyi A."/>
            <person name="Culley D."/>
            <person name="Magnuson J.K."/>
            <person name="James T.Y."/>
            <person name="O'Malley M.A."/>
            <person name="Stajich J.E."/>
            <person name="Spatafora J.W."/>
            <person name="Visel A."/>
            <person name="Grigoriev I.V."/>
        </authorList>
    </citation>
    <scope>NUCLEOTIDE SEQUENCE [LARGE SCALE GENOMIC DNA]</scope>
    <source>
        <strain evidence="3 4">ATCC 12442</strain>
    </source>
</reference>
<dbReference type="OrthoDB" id="4983at2759"/>
<dbReference type="EMBL" id="MCFD01000007">
    <property type="protein sequence ID" value="ORX69600.1"/>
    <property type="molecule type" value="Genomic_DNA"/>
</dbReference>
<accession>A0A1Y1W7T1</accession>
<evidence type="ECO:0000256" key="2">
    <source>
        <dbReference type="SAM" id="MobiDB-lite"/>
    </source>
</evidence>
<dbReference type="GO" id="GO:0005634">
    <property type="term" value="C:nucleus"/>
    <property type="evidence" value="ECO:0007669"/>
    <property type="project" value="TreeGrafter"/>
</dbReference>